<dbReference type="PANTHER" id="PTHR43304:SF1">
    <property type="entry name" value="PAC DOMAIN-CONTAINING PROTEIN"/>
    <property type="match status" value="1"/>
</dbReference>
<evidence type="ECO:0000256" key="1">
    <source>
        <dbReference type="ARBA" id="ARBA00000085"/>
    </source>
</evidence>
<dbReference type="SUPFAM" id="SSF47384">
    <property type="entry name" value="Homodimeric domain of signal transducing histidine kinase"/>
    <property type="match status" value="1"/>
</dbReference>
<feature type="transmembrane region" description="Helical" evidence="6">
    <location>
        <begin position="254"/>
        <end position="275"/>
    </location>
</feature>
<keyword evidence="6" id="KW-0812">Transmembrane</keyword>
<dbReference type="InterPro" id="IPR052162">
    <property type="entry name" value="Sensor_kinase/Photoreceptor"/>
</dbReference>
<feature type="transmembrane region" description="Helical" evidence="6">
    <location>
        <begin position="52"/>
        <end position="78"/>
    </location>
</feature>
<evidence type="ECO:0000256" key="5">
    <source>
        <dbReference type="ARBA" id="ARBA00022777"/>
    </source>
</evidence>
<dbReference type="SUPFAM" id="SSF55874">
    <property type="entry name" value="ATPase domain of HSP90 chaperone/DNA topoisomerase II/histidine kinase"/>
    <property type="match status" value="1"/>
</dbReference>
<comment type="catalytic activity">
    <reaction evidence="1">
        <text>ATP + protein L-histidine = ADP + protein N-phospho-L-histidine.</text>
        <dbReference type="EC" id="2.7.13.3"/>
    </reaction>
</comment>
<dbReference type="PANTHER" id="PTHR43304">
    <property type="entry name" value="PHYTOCHROME-LIKE PROTEIN CPH1"/>
    <property type="match status" value="1"/>
</dbReference>
<evidence type="ECO:0000313" key="8">
    <source>
        <dbReference type="EMBL" id="OHX67318.1"/>
    </source>
</evidence>
<dbReference type="InterPro" id="IPR036097">
    <property type="entry name" value="HisK_dim/P_sf"/>
</dbReference>
<dbReference type="CDD" id="cd00082">
    <property type="entry name" value="HisKA"/>
    <property type="match status" value="1"/>
</dbReference>
<proteinExistence type="predicted"/>
<evidence type="ECO:0000256" key="6">
    <source>
        <dbReference type="SAM" id="Phobius"/>
    </source>
</evidence>
<evidence type="ECO:0000256" key="2">
    <source>
        <dbReference type="ARBA" id="ARBA00012438"/>
    </source>
</evidence>
<comment type="caution">
    <text evidence="8">The sequence shown here is derived from an EMBL/GenBank/DDBJ whole genome shotgun (WGS) entry which is preliminary data.</text>
</comment>
<dbReference type="OrthoDB" id="890870at2"/>
<feature type="transmembrane region" description="Helical" evidence="6">
    <location>
        <begin position="125"/>
        <end position="145"/>
    </location>
</feature>
<keyword evidence="6" id="KW-1133">Transmembrane helix</keyword>
<dbReference type="Pfam" id="PF00512">
    <property type="entry name" value="HisKA"/>
    <property type="match status" value="1"/>
</dbReference>
<keyword evidence="9" id="KW-1185">Reference proteome</keyword>
<dbReference type="PROSITE" id="PS50109">
    <property type="entry name" value="HIS_KIN"/>
    <property type="match status" value="1"/>
</dbReference>
<dbReference type="AlphaFoldDB" id="A0A1S1Z219"/>
<organism evidence="8 9">
    <name type="scientific">Flammeovirga pacifica</name>
    <dbReference type="NCBI Taxonomy" id="915059"/>
    <lineage>
        <taxon>Bacteria</taxon>
        <taxon>Pseudomonadati</taxon>
        <taxon>Bacteroidota</taxon>
        <taxon>Cytophagia</taxon>
        <taxon>Cytophagales</taxon>
        <taxon>Flammeovirgaceae</taxon>
        <taxon>Flammeovirga</taxon>
    </lineage>
</organism>
<dbReference type="STRING" id="915059.NH26_13680"/>
<keyword evidence="4" id="KW-0808">Transferase</keyword>
<feature type="transmembrane region" description="Helical" evidence="6">
    <location>
        <begin position="221"/>
        <end position="242"/>
    </location>
</feature>
<dbReference type="Gene3D" id="1.10.287.130">
    <property type="match status" value="1"/>
</dbReference>
<dbReference type="EMBL" id="JRYR02000001">
    <property type="protein sequence ID" value="OHX67318.1"/>
    <property type="molecule type" value="Genomic_DNA"/>
</dbReference>
<name>A0A1S1Z219_FLAPC</name>
<feature type="transmembrane region" description="Helical" evidence="6">
    <location>
        <begin position="12"/>
        <end position="32"/>
    </location>
</feature>
<dbReference type="InterPro" id="IPR003594">
    <property type="entry name" value="HATPase_dom"/>
</dbReference>
<feature type="transmembrane region" description="Helical" evidence="6">
    <location>
        <begin position="157"/>
        <end position="176"/>
    </location>
</feature>
<protein>
    <recommendedName>
        <fullName evidence="2">histidine kinase</fullName>
        <ecNumber evidence="2">2.7.13.3</ecNumber>
    </recommendedName>
</protein>
<evidence type="ECO:0000259" key="7">
    <source>
        <dbReference type="PROSITE" id="PS50109"/>
    </source>
</evidence>
<dbReference type="PRINTS" id="PR00344">
    <property type="entry name" value="BCTRLSENSOR"/>
</dbReference>
<dbReference type="InterPro" id="IPR003661">
    <property type="entry name" value="HisK_dim/P_dom"/>
</dbReference>
<dbReference type="RefSeq" id="WP_052432133.1">
    <property type="nucleotide sequence ID" value="NZ_JRYR02000001.1"/>
</dbReference>
<dbReference type="InterPro" id="IPR005467">
    <property type="entry name" value="His_kinase_dom"/>
</dbReference>
<feature type="transmembrane region" description="Helical" evidence="6">
    <location>
        <begin position="182"/>
        <end position="212"/>
    </location>
</feature>
<dbReference type="Gene3D" id="3.30.565.10">
    <property type="entry name" value="Histidine kinase-like ATPase, C-terminal domain"/>
    <property type="match status" value="1"/>
</dbReference>
<evidence type="ECO:0000313" key="9">
    <source>
        <dbReference type="Proteomes" id="UP000179797"/>
    </source>
</evidence>
<dbReference type="Proteomes" id="UP000179797">
    <property type="component" value="Unassembled WGS sequence"/>
</dbReference>
<sequence>MNTTKSLFHQIPKSLITVTILISVLPFLLHYSEISLSGELMDLEQGIFPVTPFGFLSFVLLEWTSILLIFITCGLAYIHHHYSNSKGSAIIGLAFISIGMIKFSQVLLLANTEYLSLSDLKNHDLISTSFEGCLMLTALISLIIKNQNRDEKKTQNLHYYVGGIFIFLGILIIGTSDYINQFIIWSSTTISFALISFFPIMMYSIVFGVFLIRLSNHSNSYLLQSIFWSILPIGVGQCHLFIGSHQLFDSHFNISQFLFTFSFLLPFIGIILDYISMFKEEKRKTTELMIIEQDLKSKNHELEQFAYTTSHDLQEPLRSIISLSELLDSSYKAKIDHNGQQMLGYINSSATRMKNLIRALLDYSKIGKNRSLSNIDCNQLITDISQDLRFSITESNTQIRFENLPIIRGYEIELRLLIQNLLTNAIKFRKPNIDPVITISAIHMVGEWMFAIQDNGIGINDKYLEQIFIIFSRLHSKSEYEGSGIGLAHCQKIVDLHHGSIWVESDRDIGSTFYFTIKDDIPE</sequence>
<dbReference type="InterPro" id="IPR036890">
    <property type="entry name" value="HATPase_C_sf"/>
</dbReference>
<feature type="domain" description="Histidine kinase" evidence="7">
    <location>
        <begin position="308"/>
        <end position="521"/>
    </location>
</feature>
<reference evidence="8 9" key="1">
    <citation type="journal article" date="2012" name="Int. J. Syst. Evol. Microbiol.">
        <title>Flammeovirga pacifica sp. nov., isolated from deep-sea sediment.</title>
        <authorList>
            <person name="Xu H."/>
            <person name="Fu Y."/>
            <person name="Yang N."/>
            <person name="Ding Z."/>
            <person name="Lai Q."/>
            <person name="Zeng R."/>
        </authorList>
    </citation>
    <scope>NUCLEOTIDE SEQUENCE [LARGE SCALE GENOMIC DNA]</scope>
    <source>
        <strain evidence="9">DSM 24597 / LMG 26175 / WPAGA1</strain>
    </source>
</reference>
<evidence type="ECO:0000256" key="4">
    <source>
        <dbReference type="ARBA" id="ARBA00022679"/>
    </source>
</evidence>
<accession>A0A1S1Z219</accession>
<feature type="transmembrane region" description="Helical" evidence="6">
    <location>
        <begin position="90"/>
        <end position="110"/>
    </location>
</feature>
<dbReference type="Pfam" id="PF02518">
    <property type="entry name" value="HATPase_c"/>
    <property type="match status" value="1"/>
</dbReference>
<dbReference type="InterPro" id="IPR004358">
    <property type="entry name" value="Sig_transdc_His_kin-like_C"/>
</dbReference>
<evidence type="ECO:0000256" key="3">
    <source>
        <dbReference type="ARBA" id="ARBA00022553"/>
    </source>
</evidence>
<keyword evidence="5" id="KW-0418">Kinase</keyword>
<dbReference type="SMART" id="SM00388">
    <property type="entry name" value="HisKA"/>
    <property type="match status" value="1"/>
</dbReference>
<gene>
    <name evidence="8" type="ORF">NH26_13680</name>
</gene>
<dbReference type="FunFam" id="3.30.565.10:FF:000006">
    <property type="entry name" value="Sensor histidine kinase WalK"/>
    <property type="match status" value="1"/>
</dbReference>
<dbReference type="EC" id="2.7.13.3" evidence="2"/>
<keyword evidence="6" id="KW-0472">Membrane</keyword>
<keyword evidence="3" id="KW-0597">Phosphoprotein</keyword>
<dbReference type="SMART" id="SM00387">
    <property type="entry name" value="HATPase_c"/>
    <property type="match status" value="1"/>
</dbReference>
<dbReference type="GO" id="GO:0000155">
    <property type="term" value="F:phosphorelay sensor kinase activity"/>
    <property type="evidence" value="ECO:0007669"/>
    <property type="project" value="InterPro"/>
</dbReference>